<accession>A0ABY7E744</accession>
<evidence type="ECO:0000256" key="3">
    <source>
        <dbReference type="ARBA" id="ARBA00023242"/>
    </source>
</evidence>
<evidence type="ECO:0000259" key="6">
    <source>
        <dbReference type="Pfam" id="PF04821"/>
    </source>
</evidence>
<evidence type="ECO:0000313" key="8">
    <source>
        <dbReference type="EMBL" id="WAR04772.1"/>
    </source>
</evidence>
<sequence length="1363" mass="156214">MTMHVELQAACSALGYQEGNTYVKEPDCIETVKDLIRFLKREDDTCDVRRQLCHAQVIQRDLLPILVHYEEEEALWETVIRLLVNLTQPAFLCFNSFIPEEKTLRHNYLDLETHLQNMKEAFANEDVFAVITKKLGDLLKLDWEHRHEEHRLLIERVLILIRNVLHIPPNPDAEQRTDDDASVHDQVLWAMHVSGLEDILLYIASSEEERNLSMHMLEIVSLMFREQSAEMLASAGGQRSISEKEKDERELEQAREQEKLEKKAHQMKVSSRHPRFGGTFVVKNFKSISENDLIYHKSKCEPGNINLDQNKRPKKKAKNRKPIIDREVKRRSTLSIRLGLREFCIQFLENCYNPLMYAVKDVLNREKSQEHDETYYLWAIRFFMEFCRLHSGQVDLVSETMSVQTFHYIQVQLFQYYEMITMEKKEAISWGKRAHLALKAYQELLLTLDSMDRSGNSNLMESSRVVKSNIFYMMEFRDIFLTLLRHFKESTQSRAYLKDLIETTHLFLKMLEAFSKNTGHLIVQRKKKKSGRRKKQPVHRAPSGHVEPSQQELDDLWDEVSGELSAIFQGRADVPTDVTPFDAASEVDVDQQRADAMIRIQDAIRNKQAGEAVALLRAAREVWPERNEFGSADISPEDEFMAVREIFMTELPRANTEVPGVVEEEQGGEEDEEEEQAVMVTSEQEFVFREFVVKFAKPDILKAYVLLVSDFKHNSTHTNHCCVKMLHRVAVDLHYIGMVFQASLFRVFQKILNTPLARSSRYKELAKFGAFVVRNFVEVASNNRKAFMELLFWKTNKEAIEIVEGYGSYQSKGKVTWTEDAEMEVRRLFEEYNEEPKEGQDTVDCIMEHMTDPTKTRGQIITELKKQELIKSAKELKKPKIGMRSAHWREEELLELRELYEKHCMANDPVGEIMSEMVCRKRSRPKLIEKILSMGLTGDRRDLYKKRGGKPRTKRGHGAGDSDDDRELPSDFDDEDADSFPRLRHNSDSDDGGSSSSSVSSTVVSDISGDEGPGQEVAGSYKDQIAWIQRNLNRTASDKEEEDENVSVPLVPLTEENETAMEDSLFLDFLEKLGLASPADEQEIFWRIPAGLSPAELRNLATGLTLDESGEPVHADKIQVKHKPVQKKRKKEKKKKEPIKKKNADKFSKLKELVKKKAAAKSDRRNRKKRFSGPQEEESLPVSESEQGEIGEPASAKKKKRRVRNIAASDSSDSSDEEMPLSSLGRATSPGSAEKPSTSRSPLNQSASKTKSRLKRMVDSSDSNSDEDIPLRSLTALPVSDESMVVIFRGSDVDVSQEKKRARLADSDSDDDDDKPLSSVVQETFPATLYTQGPESDSDLDDHVTLKKVIQKKRNAIESDSDE</sequence>
<reference evidence="8" key="1">
    <citation type="submission" date="2022-11" db="EMBL/GenBank/DDBJ databases">
        <title>Centuries of genome instability and evolution in soft-shell clam transmissible cancer (bioRxiv).</title>
        <authorList>
            <person name="Hart S.F.M."/>
            <person name="Yonemitsu M.A."/>
            <person name="Giersch R.M."/>
            <person name="Beal B.F."/>
            <person name="Arriagada G."/>
            <person name="Davis B.W."/>
            <person name="Ostrander E.A."/>
            <person name="Goff S.P."/>
            <person name="Metzger M.J."/>
        </authorList>
    </citation>
    <scope>NUCLEOTIDE SEQUENCE</scope>
    <source>
        <strain evidence="8">MELC-2E11</strain>
        <tissue evidence="8">Siphon/mantle</tissue>
    </source>
</reference>
<proteinExistence type="inferred from homology"/>
<organism evidence="8 9">
    <name type="scientific">Mya arenaria</name>
    <name type="common">Soft-shell clam</name>
    <dbReference type="NCBI Taxonomy" id="6604"/>
    <lineage>
        <taxon>Eukaryota</taxon>
        <taxon>Metazoa</taxon>
        <taxon>Spiralia</taxon>
        <taxon>Lophotrochozoa</taxon>
        <taxon>Mollusca</taxon>
        <taxon>Bivalvia</taxon>
        <taxon>Autobranchia</taxon>
        <taxon>Heteroconchia</taxon>
        <taxon>Euheterodonta</taxon>
        <taxon>Imparidentia</taxon>
        <taxon>Neoheterodontei</taxon>
        <taxon>Myida</taxon>
        <taxon>Myoidea</taxon>
        <taxon>Myidae</taxon>
        <taxon>Mya</taxon>
    </lineage>
</organism>
<feature type="region of interest" description="Disordered" evidence="5">
    <location>
        <begin position="1107"/>
        <end position="1276"/>
    </location>
</feature>
<evidence type="ECO:0000256" key="2">
    <source>
        <dbReference type="ARBA" id="ARBA00008174"/>
    </source>
</evidence>
<evidence type="ECO:0000256" key="4">
    <source>
        <dbReference type="ARBA" id="ARBA00023306"/>
    </source>
</evidence>
<feature type="compositionally biased region" description="Acidic residues" evidence="5">
    <location>
        <begin position="961"/>
        <end position="978"/>
    </location>
</feature>
<feature type="compositionally biased region" description="Basic and acidic residues" evidence="5">
    <location>
        <begin position="1140"/>
        <end position="1163"/>
    </location>
</feature>
<keyword evidence="9" id="KW-1185">Reference proteome</keyword>
<dbReference type="PANTHER" id="PTHR22940">
    <property type="entry name" value="TIMEOUT/TIMELESS-2"/>
    <property type="match status" value="1"/>
</dbReference>
<feature type="domain" description="Timeless C-terminal" evidence="7">
    <location>
        <begin position="1019"/>
        <end position="1098"/>
    </location>
</feature>
<dbReference type="Pfam" id="PF04821">
    <property type="entry name" value="TIMELESS"/>
    <property type="match status" value="1"/>
</dbReference>
<name>A0ABY7E744_MYAAR</name>
<feature type="region of interest" description="Disordered" evidence="5">
    <location>
        <begin position="525"/>
        <end position="552"/>
    </location>
</feature>
<feature type="compositionally biased region" description="Low complexity" evidence="5">
    <location>
        <begin position="992"/>
        <end position="1007"/>
    </location>
</feature>
<comment type="subcellular location">
    <subcellularLocation>
        <location evidence="1">Nucleus</location>
    </subcellularLocation>
</comment>
<feature type="region of interest" description="Disordered" evidence="5">
    <location>
        <begin position="940"/>
        <end position="1017"/>
    </location>
</feature>
<feature type="compositionally biased region" description="Basic and acidic residues" evidence="5">
    <location>
        <begin position="979"/>
        <end position="988"/>
    </location>
</feature>
<dbReference type="InterPro" id="IPR007725">
    <property type="entry name" value="TIMELESS_C"/>
</dbReference>
<feature type="region of interest" description="Disordered" evidence="5">
    <location>
        <begin position="233"/>
        <end position="268"/>
    </location>
</feature>
<feature type="compositionally biased region" description="Basic residues" evidence="5">
    <location>
        <begin position="525"/>
        <end position="538"/>
    </location>
</feature>
<evidence type="ECO:0000256" key="5">
    <source>
        <dbReference type="SAM" id="MobiDB-lite"/>
    </source>
</evidence>
<feature type="domain" description="Timeless N-terminal" evidence="6">
    <location>
        <begin position="21"/>
        <end position="282"/>
    </location>
</feature>
<dbReference type="InterPro" id="IPR044998">
    <property type="entry name" value="Timeless"/>
</dbReference>
<keyword evidence="4" id="KW-0131">Cell cycle</keyword>
<dbReference type="InterPro" id="IPR006906">
    <property type="entry name" value="Timeless_N"/>
</dbReference>
<feature type="region of interest" description="Disordered" evidence="5">
    <location>
        <begin position="1034"/>
        <end position="1055"/>
    </location>
</feature>
<dbReference type="EMBL" id="CP111016">
    <property type="protein sequence ID" value="WAR04772.1"/>
    <property type="molecule type" value="Genomic_DNA"/>
</dbReference>
<feature type="compositionally biased region" description="Basic residues" evidence="5">
    <location>
        <begin position="943"/>
        <end position="957"/>
    </location>
</feature>
<protein>
    <submittedName>
        <fullName evidence="8">TIM-like protein</fullName>
    </submittedName>
</protein>
<evidence type="ECO:0000256" key="1">
    <source>
        <dbReference type="ARBA" id="ARBA00004123"/>
    </source>
</evidence>
<comment type="similarity">
    <text evidence="2">Belongs to the timeless family.</text>
</comment>
<feature type="compositionally biased region" description="Basic and acidic residues" evidence="5">
    <location>
        <begin position="241"/>
        <end position="264"/>
    </location>
</feature>
<dbReference type="Pfam" id="PF26019">
    <property type="entry name" value="HTH_TIMELESS"/>
    <property type="match status" value="1"/>
</dbReference>
<feature type="compositionally biased region" description="Polar residues" evidence="5">
    <location>
        <begin position="1225"/>
        <end position="1249"/>
    </location>
</feature>
<feature type="compositionally biased region" description="Basic residues" evidence="5">
    <location>
        <begin position="1120"/>
        <end position="1139"/>
    </location>
</feature>
<dbReference type="Proteomes" id="UP001164746">
    <property type="component" value="Chromosome 5"/>
</dbReference>
<dbReference type="Pfam" id="PF05029">
    <property type="entry name" value="TIMELESS_C"/>
    <property type="match status" value="1"/>
</dbReference>
<dbReference type="PANTHER" id="PTHR22940:SF4">
    <property type="entry name" value="PROTEIN TIMELESS HOMOLOG"/>
    <property type="match status" value="1"/>
</dbReference>
<evidence type="ECO:0000259" key="7">
    <source>
        <dbReference type="Pfam" id="PF05029"/>
    </source>
</evidence>
<evidence type="ECO:0000313" key="9">
    <source>
        <dbReference type="Proteomes" id="UP001164746"/>
    </source>
</evidence>
<feature type="region of interest" description="Disordered" evidence="5">
    <location>
        <begin position="1290"/>
        <end position="1342"/>
    </location>
</feature>
<feature type="compositionally biased region" description="Basic and acidic residues" evidence="5">
    <location>
        <begin position="1296"/>
        <end position="1306"/>
    </location>
</feature>
<gene>
    <name evidence="8" type="ORF">MAR_020141</name>
</gene>
<keyword evidence="3" id="KW-0539">Nucleus</keyword>